<evidence type="ECO:0000313" key="2">
    <source>
        <dbReference type="EMBL" id="TKR64093.1"/>
    </source>
</evidence>
<dbReference type="SUPFAM" id="SSF110069">
    <property type="entry name" value="ApaG-like"/>
    <property type="match status" value="1"/>
</dbReference>
<dbReference type="InterPro" id="IPR007474">
    <property type="entry name" value="ApaG_domain"/>
</dbReference>
<name>A0A4U5M6D3_STECR</name>
<proteinExistence type="predicted"/>
<reference evidence="2 3" key="1">
    <citation type="journal article" date="2015" name="Genome Biol.">
        <title>Comparative genomics of Steinernema reveals deeply conserved gene regulatory networks.</title>
        <authorList>
            <person name="Dillman A.R."/>
            <person name="Macchietto M."/>
            <person name="Porter C.F."/>
            <person name="Rogers A."/>
            <person name="Williams B."/>
            <person name="Antoshechkin I."/>
            <person name="Lee M.M."/>
            <person name="Goodwin Z."/>
            <person name="Lu X."/>
            <person name="Lewis E.E."/>
            <person name="Goodrich-Blair H."/>
            <person name="Stock S.P."/>
            <person name="Adams B.J."/>
            <person name="Sternberg P.W."/>
            <person name="Mortazavi A."/>
        </authorList>
    </citation>
    <scope>NUCLEOTIDE SEQUENCE [LARGE SCALE GENOMIC DNA]</scope>
    <source>
        <strain evidence="2 3">ALL</strain>
    </source>
</reference>
<dbReference type="InterPro" id="IPR011722">
    <property type="entry name" value="Hemimethylated_DNA-bd_dom"/>
</dbReference>
<dbReference type="PROSITE" id="PS51087">
    <property type="entry name" value="APAG"/>
    <property type="match status" value="1"/>
</dbReference>
<dbReference type="PANTHER" id="PTHR14289:SF16">
    <property type="entry name" value="POLYMERASE DELTA-INTERACTING PROTEIN 2"/>
    <property type="match status" value="1"/>
</dbReference>
<dbReference type="SMART" id="SM00992">
    <property type="entry name" value="YccV-like"/>
    <property type="match status" value="1"/>
</dbReference>
<dbReference type="PANTHER" id="PTHR14289">
    <property type="entry name" value="F-BOX ONLY PROTEIN 3"/>
    <property type="match status" value="1"/>
</dbReference>
<dbReference type="GO" id="GO:0042645">
    <property type="term" value="C:mitochondrial nucleoid"/>
    <property type="evidence" value="ECO:0007669"/>
    <property type="project" value="TreeGrafter"/>
</dbReference>
<accession>A0A4U5M6D3</accession>
<dbReference type="AlphaFoldDB" id="A0A4U5M6D3"/>
<dbReference type="GO" id="GO:0070987">
    <property type="term" value="P:error-free translesion synthesis"/>
    <property type="evidence" value="ECO:0007669"/>
    <property type="project" value="TreeGrafter"/>
</dbReference>
<reference evidence="2 3" key="2">
    <citation type="journal article" date="2019" name="G3 (Bethesda)">
        <title>Hybrid Assembly of the Genome of the Entomopathogenic Nematode Steinernema carpocapsae Identifies the X-Chromosome.</title>
        <authorList>
            <person name="Serra L."/>
            <person name="Macchietto M."/>
            <person name="Macias-Munoz A."/>
            <person name="McGill C.J."/>
            <person name="Rodriguez I.M."/>
            <person name="Rodriguez B."/>
            <person name="Murad R."/>
            <person name="Mortazavi A."/>
        </authorList>
    </citation>
    <scope>NUCLEOTIDE SEQUENCE [LARGE SCALE GENOMIC DNA]</scope>
    <source>
        <strain evidence="2 3">ALL</strain>
    </source>
</reference>
<organism evidence="2 3">
    <name type="scientific">Steinernema carpocapsae</name>
    <name type="common">Entomopathogenic nematode</name>
    <dbReference type="NCBI Taxonomy" id="34508"/>
    <lineage>
        <taxon>Eukaryota</taxon>
        <taxon>Metazoa</taxon>
        <taxon>Ecdysozoa</taxon>
        <taxon>Nematoda</taxon>
        <taxon>Chromadorea</taxon>
        <taxon>Rhabditida</taxon>
        <taxon>Tylenchina</taxon>
        <taxon>Panagrolaimomorpha</taxon>
        <taxon>Strongyloidoidea</taxon>
        <taxon>Steinernematidae</taxon>
        <taxon>Steinernema</taxon>
    </lineage>
</organism>
<gene>
    <name evidence="2" type="ORF">L596_024683</name>
</gene>
<dbReference type="STRING" id="34508.A0A4U5M6D3"/>
<dbReference type="InterPro" id="IPR036767">
    <property type="entry name" value="ApaG_sf"/>
</dbReference>
<dbReference type="OrthoDB" id="5913487at2759"/>
<evidence type="ECO:0000259" key="1">
    <source>
        <dbReference type="PROSITE" id="PS51087"/>
    </source>
</evidence>
<feature type="domain" description="ApaG" evidence="1">
    <location>
        <begin position="152"/>
        <end position="279"/>
    </location>
</feature>
<dbReference type="Proteomes" id="UP000298663">
    <property type="component" value="Unassembled WGS sequence"/>
</dbReference>
<protein>
    <recommendedName>
        <fullName evidence="1">ApaG domain-containing protein</fullName>
    </recommendedName>
</protein>
<sequence>MFFHKAFAYRGIVICSFNCRVISRPRPYVEIEENMPYYQVLVHRGDWQYIKFPVDITSYLGDGSGRSEKCLTVINGMDCVAHNELIPYLPAERNPMDHDLFARLFEPVEATSPAGLAAVAGDRDIKYTIRKELMPNDLVNQRSWLRPQAVYHETTDGIKVSVITFYLGTNFMAGQLRHCWRYVMRIENMTQTSVTLRERLIKVFSMNQLNQTTAHGIGSGAMIPILTPQQPVFQFSSTIDLQQLKGGQMWGKFKLEREDGSFFDVNIPNVALESYTEKPAEQSESVVQ</sequence>
<dbReference type="Pfam" id="PF04379">
    <property type="entry name" value="DUF525"/>
    <property type="match status" value="1"/>
</dbReference>
<dbReference type="EMBL" id="AZBU02000009">
    <property type="protein sequence ID" value="TKR64093.1"/>
    <property type="molecule type" value="Genomic_DNA"/>
</dbReference>
<comment type="caution">
    <text evidence="2">The sequence shown here is derived from an EMBL/GenBank/DDBJ whole genome shotgun (WGS) entry which is preliminary data.</text>
</comment>
<keyword evidence="3" id="KW-1185">Reference proteome</keyword>
<dbReference type="GO" id="GO:0005634">
    <property type="term" value="C:nucleus"/>
    <property type="evidence" value="ECO:0007669"/>
    <property type="project" value="TreeGrafter"/>
</dbReference>
<evidence type="ECO:0000313" key="3">
    <source>
        <dbReference type="Proteomes" id="UP000298663"/>
    </source>
</evidence>
<dbReference type="GO" id="GO:0003677">
    <property type="term" value="F:DNA binding"/>
    <property type="evidence" value="ECO:0007669"/>
    <property type="project" value="InterPro"/>
</dbReference>
<dbReference type="Gene3D" id="2.60.40.1470">
    <property type="entry name" value="ApaG domain"/>
    <property type="match status" value="1"/>
</dbReference>